<proteinExistence type="predicted"/>
<accession>A0A0R0M0G6</accession>
<evidence type="ECO:0000256" key="1">
    <source>
        <dbReference type="SAM" id="Phobius"/>
    </source>
</evidence>
<evidence type="ECO:0000313" key="3">
    <source>
        <dbReference type="Proteomes" id="UP000051530"/>
    </source>
</evidence>
<keyword evidence="3" id="KW-1185">Reference proteome</keyword>
<feature type="transmembrane region" description="Helical" evidence="1">
    <location>
        <begin position="115"/>
        <end position="137"/>
    </location>
</feature>
<dbReference type="Proteomes" id="UP000051530">
    <property type="component" value="Unassembled WGS sequence"/>
</dbReference>
<feature type="transmembrane region" description="Helical" evidence="1">
    <location>
        <begin position="142"/>
        <end position="163"/>
    </location>
</feature>
<evidence type="ECO:0000313" key="2">
    <source>
        <dbReference type="EMBL" id="KRH92176.1"/>
    </source>
</evidence>
<dbReference type="OrthoDB" id="10501291at2759"/>
<feature type="transmembrane region" description="Helical" evidence="1">
    <location>
        <begin position="77"/>
        <end position="95"/>
    </location>
</feature>
<feature type="transmembrane region" description="Helical" evidence="1">
    <location>
        <begin position="201"/>
        <end position="221"/>
    </location>
</feature>
<reference evidence="2 3" key="1">
    <citation type="submission" date="2015-07" db="EMBL/GenBank/DDBJ databases">
        <title>The genome of Pseudoloma neurophilia, a relevant intracellular parasite of the zebrafish.</title>
        <authorList>
            <person name="Ndikumana S."/>
            <person name="Pelin A."/>
            <person name="Sanders J."/>
            <person name="Corradi N."/>
        </authorList>
    </citation>
    <scope>NUCLEOTIDE SEQUENCE [LARGE SCALE GENOMIC DNA]</scope>
    <source>
        <strain evidence="2 3">MK1</strain>
    </source>
</reference>
<dbReference type="AlphaFoldDB" id="A0A0R0M0G6"/>
<keyword evidence="1" id="KW-0812">Transmembrane</keyword>
<feature type="non-terminal residue" evidence="2">
    <location>
        <position position="272"/>
    </location>
</feature>
<sequence>MNSALNFMDKTFESKLSLSSIFTSLLPIFSSAISMYAHSSGSYLKVNYIFSIFIILASIVNLVASKMVKKFGEKFEVVQLGIFIGLAAQLALNLFRESKYKILLKLFGNIFQKQMFLNVSPLIFSILSNLIISMFFYREDAIILNTILNGVLIFYTLGISNYLYYDWRIMIAFLVIPAFLISLCLPSKDMKKTKILKQKRIQAFIGSLVLAITAIVVLTHLCESRLYPKINLFSMKTLKTVFNAICIEAPKRTGQIIMNFGKKAWEKIKTFN</sequence>
<keyword evidence="1" id="KW-0472">Membrane</keyword>
<protein>
    <submittedName>
        <fullName evidence="2">Uncharacterized protein</fullName>
    </submittedName>
</protein>
<gene>
    <name evidence="2" type="ORF">M153_10350000817</name>
</gene>
<dbReference type="VEuPathDB" id="MicrosporidiaDB:M153_10350000817"/>
<dbReference type="EMBL" id="LGUB01001140">
    <property type="protein sequence ID" value="KRH92176.1"/>
    <property type="molecule type" value="Genomic_DNA"/>
</dbReference>
<feature type="transmembrane region" description="Helical" evidence="1">
    <location>
        <begin position="169"/>
        <end position="189"/>
    </location>
</feature>
<keyword evidence="1" id="KW-1133">Transmembrane helix</keyword>
<comment type="caution">
    <text evidence="2">The sequence shown here is derived from an EMBL/GenBank/DDBJ whole genome shotgun (WGS) entry which is preliminary data.</text>
</comment>
<name>A0A0R0M0G6_9MICR</name>
<organism evidence="2 3">
    <name type="scientific">Pseudoloma neurophilia</name>
    <dbReference type="NCBI Taxonomy" id="146866"/>
    <lineage>
        <taxon>Eukaryota</taxon>
        <taxon>Fungi</taxon>
        <taxon>Fungi incertae sedis</taxon>
        <taxon>Microsporidia</taxon>
        <taxon>Pseudoloma</taxon>
    </lineage>
</organism>
<feature type="transmembrane region" description="Helical" evidence="1">
    <location>
        <begin position="46"/>
        <end position="65"/>
    </location>
</feature>